<evidence type="ECO:0000259" key="1">
    <source>
        <dbReference type="Pfam" id="PF00646"/>
    </source>
</evidence>
<accession>A0AAJ0GHN6</accession>
<reference evidence="2" key="1">
    <citation type="submission" date="2023-04" db="EMBL/GenBank/DDBJ databases">
        <title>Black Yeasts Isolated from many extreme environments.</title>
        <authorList>
            <person name="Coleine C."/>
            <person name="Stajich J.E."/>
            <person name="Selbmann L."/>
        </authorList>
    </citation>
    <scope>NUCLEOTIDE SEQUENCE</scope>
    <source>
        <strain evidence="2">CCFEE 5312</strain>
    </source>
</reference>
<name>A0AAJ0GHN6_9PEZI</name>
<comment type="caution">
    <text evidence="2">The sequence shown here is derived from an EMBL/GenBank/DDBJ whole genome shotgun (WGS) entry which is preliminary data.</text>
</comment>
<dbReference type="InterPro" id="IPR001810">
    <property type="entry name" value="F-box_dom"/>
</dbReference>
<sequence>MAACEKTLETYELLENILANLDPLTIQTAKRVSKSWQALILRSKTIQYAMVLRSTLCPPNQVVFSHSTPYYDFDIPIKLHPALSTKSEQIGDMAFQVGSLESRKLTSHLTYPPTAAIGLFISGYLHNVYCIVYSPQGVRFQDVRDVQKMVRAQLGGAWSKENVRSTLFAGFQRLHEMT</sequence>
<dbReference type="Pfam" id="PF00646">
    <property type="entry name" value="F-box"/>
    <property type="match status" value="1"/>
</dbReference>
<dbReference type="InterPro" id="IPR036047">
    <property type="entry name" value="F-box-like_dom_sf"/>
</dbReference>
<dbReference type="SUPFAM" id="SSF81383">
    <property type="entry name" value="F-box domain"/>
    <property type="match status" value="1"/>
</dbReference>
<keyword evidence="3" id="KW-1185">Reference proteome</keyword>
<gene>
    <name evidence="2" type="ORF">LTR09_000867</name>
</gene>
<protein>
    <recommendedName>
        <fullName evidence="1">F-box domain-containing protein</fullName>
    </recommendedName>
</protein>
<dbReference type="CDD" id="cd09917">
    <property type="entry name" value="F-box_SF"/>
    <property type="match status" value="1"/>
</dbReference>
<organism evidence="2 3">
    <name type="scientific">Extremus antarcticus</name>
    <dbReference type="NCBI Taxonomy" id="702011"/>
    <lineage>
        <taxon>Eukaryota</taxon>
        <taxon>Fungi</taxon>
        <taxon>Dikarya</taxon>
        <taxon>Ascomycota</taxon>
        <taxon>Pezizomycotina</taxon>
        <taxon>Dothideomycetes</taxon>
        <taxon>Dothideomycetidae</taxon>
        <taxon>Mycosphaerellales</taxon>
        <taxon>Extremaceae</taxon>
        <taxon>Extremus</taxon>
    </lineage>
</organism>
<evidence type="ECO:0000313" key="3">
    <source>
        <dbReference type="Proteomes" id="UP001271007"/>
    </source>
</evidence>
<proteinExistence type="predicted"/>
<dbReference type="EMBL" id="JAWDJX010000002">
    <property type="protein sequence ID" value="KAK3057792.1"/>
    <property type="molecule type" value="Genomic_DNA"/>
</dbReference>
<evidence type="ECO:0000313" key="2">
    <source>
        <dbReference type="EMBL" id="KAK3057792.1"/>
    </source>
</evidence>
<feature type="domain" description="F-box" evidence="1">
    <location>
        <begin position="11"/>
        <end position="43"/>
    </location>
</feature>
<dbReference type="Proteomes" id="UP001271007">
    <property type="component" value="Unassembled WGS sequence"/>
</dbReference>
<dbReference type="AlphaFoldDB" id="A0AAJ0GHN6"/>